<sequence>MPKKTIYRRSDNGQLTTKEYAESHPKTTEKERVNVPNKNTKTN</sequence>
<evidence type="ECO:0000256" key="1">
    <source>
        <dbReference type="SAM" id="MobiDB-lite"/>
    </source>
</evidence>
<accession>A0A1T5HFW2</accession>
<reference evidence="3" key="1">
    <citation type="submission" date="2017-02" db="EMBL/GenBank/DDBJ databases">
        <authorList>
            <person name="Varghese N."/>
            <person name="Submissions S."/>
        </authorList>
    </citation>
    <scope>NUCLEOTIDE SEQUENCE [LARGE SCALE GENOMIC DNA]</scope>
    <source>
        <strain evidence="3">DSM 22270</strain>
    </source>
</reference>
<dbReference type="AlphaFoldDB" id="A0A1T5HFW2"/>
<protein>
    <submittedName>
        <fullName evidence="2">Uncharacterized protein</fullName>
    </submittedName>
</protein>
<keyword evidence="3" id="KW-1185">Reference proteome</keyword>
<name>A0A1T5HFW2_9BACT</name>
<dbReference type="Proteomes" id="UP000190897">
    <property type="component" value="Unassembled WGS sequence"/>
</dbReference>
<evidence type="ECO:0000313" key="3">
    <source>
        <dbReference type="Proteomes" id="UP000190897"/>
    </source>
</evidence>
<feature type="region of interest" description="Disordered" evidence="1">
    <location>
        <begin position="1"/>
        <end position="43"/>
    </location>
</feature>
<dbReference type="EMBL" id="FUZA01000014">
    <property type="protein sequence ID" value="SKC19567.1"/>
    <property type="molecule type" value="Genomic_DNA"/>
</dbReference>
<evidence type="ECO:0000313" key="2">
    <source>
        <dbReference type="EMBL" id="SKC19567.1"/>
    </source>
</evidence>
<gene>
    <name evidence="2" type="ORF">SAMN05660293_05485</name>
</gene>
<feature type="compositionally biased region" description="Basic and acidic residues" evidence="1">
    <location>
        <begin position="19"/>
        <end position="33"/>
    </location>
</feature>
<organism evidence="2 3">
    <name type="scientific">Dyadobacter psychrophilus</name>
    <dbReference type="NCBI Taxonomy" id="651661"/>
    <lineage>
        <taxon>Bacteria</taxon>
        <taxon>Pseudomonadati</taxon>
        <taxon>Bacteroidota</taxon>
        <taxon>Cytophagia</taxon>
        <taxon>Cytophagales</taxon>
        <taxon>Spirosomataceae</taxon>
        <taxon>Dyadobacter</taxon>
    </lineage>
</organism>
<proteinExistence type="predicted"/>
<dbReference type="RefSeq" id="WP_262485887.1">
    <property type="nucleotide sequence ID" value="NZ_FUZA01000014.1"/>
</dbReference>